<proteinExistence type="predicted"/>
<dbReference type="EMBL" id="JARKIB010000111">
    <property type="protein sequence ID" value="KAJ7738612.1"/>
    <property type="molecule type" value="Genomic_DNA"/>
</dbReference>
<accession>A0AAD7IAB2</accession>
<name>A0AAD7IAB2_9AGAR</name>
<sequence length="168" mass="18668">MATALFSGYHNSYMPRPVFPLHSSMSTPTAVSRTPEIKAAASVAQEVVAQAQPELTRCVVDFLSLVKAAALQPEASSTVLDLDLWRSIAECAEMSGYRMEYLADKKTIMVTWPSQTHDAFTKAVRSFHAIEDKYPNFACQYNANIRLPNMSSRIPDFAFGARMPTEQI</sequence>
<protein>
    <submittedName>
        <fullName evidence="1">Uncharacterized protein</fullName>
    </submittedName>
</protein>
<evidence type="ECO:0000313" key="2">
    <source>
        <dbReference type="Proteomes" id="UP001215598"/>
    </source>
</evidence>
<organism evidence="1 2">
    <name type="scientific">Mycena metata</name>
    <dbReference type="NCBI Taxonomy" id="1033252"/>
    <lineage>
        <taxon>Eukaryota</taxon>
        <taxon>Fungi</taxon>
        <taxon>Dikarya</taxon>
        <taxon>Basidiomycota</taxon>
        <taxon>Agaricomycotina</taxon>
        <taxon>Agaricomycetes</taxon>
        <taxon>Agaricomycetidae</taxon>
        <taxon>Agaricales</taxon>
        <taxon>Marasmiineae</taxon>
        <taxon>Mycenaceae</taxon>
        <taxon>Mycena</taxon>
    </lineage>
</organism>
<dbReference type="AlphaFoldDB" id="A0AAD7IAB2"/>
<reference evidence="1" key="1">
    <citation type="submission" date="2023-03" db="EMBL/GenBank/DDBJ databases">
        <title>Massive genome expansion in bonnet fungi (Mycena s.s.) driven by repeated elements and novel gene families across ecological guilds.</title>
        <authorList>
            <consortium name="Lawrence Berkeley National Laboratory"/>
            <person name="Harder C.B."/>
            <person name="Miyauchi S."/>
            <person name="Viragh M."/>
            <person name="Kuo A."/>
            <person name="Thoen E."/>
            <person name="Andreopoulos B."/>
            <person name="Lu D."/>
            <person name="Skrede I."/>
            <person name="Drula E."/>
            <person name="Henrissat B."/>
            <person name="Morin E."/>
            <person name="Kohler A."/>
            <person name="Barry K."/>
            <person name="LaButti K."/>
            <person name="Morin E."/>
            <person name="Salamov A."/>
            <person name="Lipzen A."/>
            <person name="Mereny Z."/>
            <person name="Hegedus B."/>
            <person name="Baldrian P."/>
            <person name="Stursova M."/>
            <person name="Weitz H."/>
            <person name="Taylor A."/>
            <person name="Grigoriev I.V."/>
            <person name="Nagy L.G."/>
            <person name="Martin F."/>
            <person name="Kauserud H."/>
        </authorList>
    </citation>
    <scope>NUCLEOTIDE SEQUENCE</scope>
    <source>
        <strain evidence="1">CBHHK182m</strain>
    </source>
</reference>
<gene>
    <name evidence="1" type="ORF">B0H16DRAFT_1729848</name>
</gene>
<comment type="caution">
    <text evidence="1">The sequence shown here is derived from an EMBL/GenBank/DDBJ whole genome shotgun (WGS) entry which is preliminary data.</text>
</comment>
<keyword evidence="2" id="KW-1185">Reference proteome</keyword>
<evidence type="ECO:0000313" key="1">
    <source>
        <dbReference type="EMBL" id="KAJ7738612.1"/>
    </source>
</evidence>
<dbReference type="Proteomes" id="UP001215598">
    <property type="component" value="Unassembled WGS sequence"/>
</dbReference>